<feature type="region of interest" description="Disordered" evidence="1">
    <location>
        <begin position="1"/>
        <end position="136"/>
    </location>
</feature>
<evidence type="ECO:0000259" key="2">
    <source>
        <dbReference type="Pfam" id="PF10252"/>
    </source>
</evidence>
<feature type="domain" description="Casein kinase substrate phosphoprotein PP28" evidence="2">
    <location>
        <begin position="115"/>
        <end position="189"/>
    </location>
</feature>
<dbReference type="InterPro" id="IPR039876">
    <property type="entry name" value="HAP28"/>
</dbReference>
<dbReference type="PANTHER" id="PTHR22055">
    <property type="entry name" value="28 KDA HEAT- AND ACID-STABLE PHOSPHOPROTEIN PDGF-ASSOCIATED PROTEIN"/>
    <property type="match status" value="1"/>
</dbReference>
<reference evidence="3" key="1">
    <citation type="submission" date="2020-05" db="EMBL/GenBank/DDBJ databases">
        <title>Phylogenomic resolution of chytrid fungi.</title>
        <authorList>
            <person name="Stajich J.E."/>
            <person name="Amses K."/>
            <person name="Simmons R."/>
            <person name="Seto K."/>
            <person name="Myers J."/>
            <person name="Bonds A."/>
            <person name="Quandt C.A."/>
            <person name="Barry K."/>
            <person name="Liu P."/>
            <person name="Grigoriev I."/>
            <person name="Longcore J.E."/>
            <person name="James T.Y."/>
        </authorList>
    </citation>
    <scope>NUCLEOTIDE SEQUENCE</scope>
    <source>
        <strain evidence="3">JEL0379</strain>
    </source>
</reference>
<keyword evidence="4" id="KW-1185">Reference proteome</keyword>
<evidence type="ECO:0000313" key="3">
    <source>
        <dbReference type="EMBL" id="KAJ3182954.1"/>
    </source>
</evidence>
<comment type="caution">
    <text evidence="3">The sequence shown here is derived from an EMBL/GenBank/DDBJ whole genome shotgun (WGS) entry which is preliminary data.</text>
</comment>
<organism evidence="3 4">
    <name type="scientific">Geranomyces variabilis</name>
    <dbReference type="NCBI Taxonomy" id="109894"/>
    <lineage>
        <taxon>Eukaryota</taxon>
        <taxon>Fungi</taxon>
        <taxon>Fungi incertae sedis</taxon>
        <taxon>Chytridiomycota</taxon>
        <taxon>Chytridiomycota incertae sedis</taxon>
        <taxon>Chytridiomycetes</taxon>
        <taxon>Spizellomycetales</taxon>
        <taxon>Powellomycetaceae</taxon>
        <taxon>Geranomyces</taxon>
    </lineage>
</organism>
<dbReference type="EMBL" id="JADGJQ010000007">
    <property type="protein sequence ID" value="KAJ3182954.1"/>
    <property type="molecule type" value="Genomic_DNA"/>
</dbReference>
<feature type="compositionally biased region" description="Low complexity" evidence="1">
    <location>
        <begin position="96"/>
        <end position="111"/>
    </location>
</feature>
<dbReference type="InterPro" id="IPR019380">
    <property type="entry name" value="Casein_kinase_sb_PP28"/>
</dbReference>
<dbReference type="Proteomes" id="UP001212152">
    <property type="component" value="Unassembled WGS sequence"/>
</dbReference>
<protein>
    <submittedName>
        <fullName evidence="3">Heat- and acid-stable phosphoprotein</fullName>
    </submittedName>
</protein>
<evidence type="ECO:0000256" key="1">
    <source>
        <dbReference type="SAM" id="MobiDB-lite"/>
    </source>
</evidence>
<dbReference type="Pfam" id="PF10252">
    <property type="entry name" value="PP28"/>
    <property type="match status" value="1"/>
</dbReference>
<feature type="compositionally biased region" description="Basic and acidic residues" evidence="1">
    <location>
        <begin position="28"/>
        <end position="45"/>
    </location>
</feature>
<accession>A0AAD5TPU3</accession>
<sequence>MGLGGSERGGRKNKPTRGGARHFTPARVLREDGDVWNQVREKPESENDSSDASSSEEEEDSSSDERTTATQPKVVPAGANNAKFGNTVESDSEETAAAPKGKSKSAAAGGADIVNANRPTKAHLKASELTGERELSRREREALAKEKAKAAFWKAQEEGKTDQARADLARLAIIKKQREEAARKKAEEAAMKGKPVGAKAESLNAGKGIIGKTLGSKR</sequence>
<feature type="compositionally biased region" description="Acidic residues" evidence="1">
    <location>
        <begin position="46"/>
        <end position="62"/>
    </location>
</feature>
<gene>
    <name evidence="3" type="primary">PDAP1</name>
    <name evidence="3" type="ORF">HDU87_007376</name>
</gene>
<name>A0AAD5TPU3_9FUNG</name>
<proteinExistence type="predicted"/>
<dbReference type="AlphaFoldDB" id="A0AAD5TPU3"/>
<evidence type="ECO:0000313" key="4">
    <source>
        <dbReference type="Proteomes" id="UP001212152"/>
    </source>
</evidence>